<dbReference type="Proteomes" id="UP001074446">
    <property type="component" value="Unassembled WGS sequence"/>
</dbReference>
<dbReference type="SMART" id="SM00091">
    <property type="entry name" value="PAS"/>
    <property type="match status" value="3"/>
</dbReference>
<dbReference type="GO" id="GO:0016301">
    <property type="term" value="F:kinase activity"/>
    <property type="evidence" value="ECO:0007669"/>
    <property type="project" value="UniProtKB-KW"/>
</dbReference>
<dbReference type="SMART" id="SM00387">
    <property type="entry name" value="HATPase_c"/>
    <property type="match status" value="1"/>
</dbReference>
<evidence type="ECO:0000313" key="11">
    <source>
        <dbReference type="EMBL" id="MCZ3367430.1"/>
    </source>
</evidence>
<evidence type="ECO:0000313" key="13">
    <source>
        <dbReference type="Proteomes" id="UP001068021"/>
    </source>
</evidence>
<proteinExistence type="predicted"/>
<keyword evidence="7" id="KW-0175">Coiled coil</keyword>
<feature type="domain" description="PAS" evidence="9">
    <location>
        <begin position="175"/>
        <end position="248"/>
    </location>
</feature>
<evidence type="ECO:0000256" key="5">
    <source>
        <dbReference type="ARBA" id="ARBA00022840"/>
    </source>
</evidence>
<feature type="coiled-coil region" evidence="7">
    <location>
        <begin position="24"/>
        <end position="54"/>
    </location>
</feature>
<dbReference type="GO" id="GO:0005524">
    <property type="term" value="F:ATP binding"/>
    <property type="evidence" value="ECO:0007669"/>
    <property type="project" value="UniProtKB-KW"/>
</dbReference>
<dbReference type="Pfam" id="PF07568">
    <property type="entry name" value="HisKA_2"/>
    <property type="match status" value="1"/>
</dbReference>
<evidence type="ECO:0000256" key="3">
    <source>
        <dbReference type="ARBA" id="ARBA00022741"/>
    </source>
</evidence>
<protein>
    <submittedName>
        <fullName evidence="11">PAS domain S-box protein</fullName>
    </submittedName>
</protein>
<evidence type="ECO:0000256" key="2">
    <source>
        <dbReference type="ARBA" id="ARBA00022679"/>
    </source>
</evidence>
<dbReference type="PROSITE" id="PS50113">
    <property type="entry name" value="PAC"/>
    <property type="match status" value="1"/>
</dbReference>
<feature type="domain" description="PAS" evidence="9">
    <location>
        <begin position="44"/>
        <end position="119"/>
    </location>
</feature>
<dbReference type="EMBL" id="JAPVER010000020">
    <property type="protein sequence ID" value="MCZ3367430.1"/>
    <property type="molecule type" value="Genomic_DNA"/>
</dbReference>
<dbReference type="InterPro" id="IPR013655">
    <property type="entry name" value="PAS_fold_3"/>
</dbReference>
<keyword evidence="6" id="KW-0902">Two-component regulatory system</keyword>
<keyword evidence="3" id="KW-0547">Nucleotide-binding</keyword>
<evidence type="ECO:0000259" key="10">
    <source>
        <dbReference type="PROSITE" id="PS50113"/>
    </source>
</evidence>
<dbReference type="SUPFAM" id="SSF55785">
    <property type="entry name" value="PYP-like sensor domain (PAS domain)"/>
    <property type="match status" value="3"/>
</dbReference>
<feature type="domain" description="PAS" evidence="9">
    <location>
        <begin position="300"/>
        <end position="370"/>
    </location>
</feature>
<keyword evidence="1" id="KW-0597">Phosphoprotein</keyword>
<dbReference type="Gene3D" id="3.30.565.10">
    <property type="entry name" value="Histidine kinase-like ATPase, C-terminal domain"/>
    <property type="match status" value="1"/>
</dbReference>
<evidence type="ECO:0000256" key="6">
    <source>
        <dbReference type="ARBA" id="ARBA00023012"/>
    </source>
</evidence>
<dbReference type="AlphaFoldDB" id="A0A9E5A3P0"/>
<dbReference type="Pfam" id="PF00989">
    <property type="entry name" value="PAS"/>
    <property type="match status" value="2"/>
</dbReference>
<dbReference type="RefSeq" id="WP_169740474.1">
    <property type="nucleotide sequence ID" value="NZ_JAPVER010000020.1"/>
</dbReference>
<dbReference type="PROSITE" id="PS50109">
    <property type="entry name" value="HIS_KIN"/>
    <property type="match status" value="1"/>
</dbReference>
<feature type="domain" description="PAC" evidence="10">
    <location>
        <begin position="122"/>
        <end position="174"/>
    </location>
</feature>
<organism evidence="11 13">
    <name type="scientific">Methanobacterium veterum</name>
    <dbReference type="NCBI Taxonomy" id="408577"/>
    <lineage>
        <taxon>Archaea</taxon>
        <taxon>Methanobacteriati</taxon>
        <taxon>Methanobacteriota</taxon>
        <taxon>Methanomada group</taxon>
        <taxon>Methanobacteria</taxon>
        <taxon>Methanobacteriales</taxon>
        <taxon>Methanobacteriaceae</taxon>
        <taxon>Methanobacterium</taxon>
    </lineage>
</organism>
<keyword evidence="4" id="KW-0418">Kinase</keyword>
<dbReference type="Pfam" id="PF08447">
    <property type="entry name" value="PAS_3"/>
    <property type="match status" value="1"/>
</dbReference>
<dbReference type="InterPro" id="IPR035965">
    <property type="entry name" value="PAS-like_dom_sf"/>
</dbReference>
<evidence type="ECO:0000259" key="9">
    <source>
        <dbReference type="PROSITE" id="PS50112"/>
    </source>
</evidence>
<name>A0A9E5A3P0_9EURY</name>
<keyword evidence="5" id="KW-0067">ATP-binding</keyword>
<dbReference type="InterPro" id="IPR036890">
    <property type="entry name" value="HATPase_C_sf"/>
</dbReference>
<dbReference type="Gene3D" id="3.30.450.20">
    <property type="entry name" value="PAS domain"/>
    <property type="match status" value="3"/>
</dbReference>
<dbReference type="InterPro" id="IPR000014">
    <property type="entry name" value="PAS"/>
</dbReference>
<feature type="domain" description="Histidine kinase" evidence="8">
    <location>
        <begin position="435"/>
        <end position="627"/>
    </location>
</feature>
<dbReference type="NCBIfam" id="TIGR00229">
    <property type="entry name" value="sensory_box"/>
    <property type="match status" value="3"/>
</dbReference>
<evidence type="ECO:0000256" key="7">
    <source>
        <dbReference type="SAM" id="Coils"/>
    </source>
</evidence>
<sequence length="632" mass="72882">MVGITVFFIFLHQAMALEKNKKLYRNTKEEVATLKLTENELKENQRTFETLISNLPGVVYRCRNDLNWTMEFVSEGCLELTGYQSEDIIMNKNVSYVDLILPEDRKMVWDTIQKALKENKHFKIIYRIITADSKEKHVWEQGNGIFSPEGDLIALEGFITDITKRKKAETDFKKSELYYRTIFENTGTATLIFGEDTIVSIANSEFEKLSGYLKEEMEGKKSWIDLIAEEDLEMVRNYHSLRKINPESVPQNYETKLINKKGDIKDVHITVALIPNTKNRVVSFLDITERKKTEGSLKESENRYRELLENSFDAVVIHDGNNVISANTVAMELLGIKTPEEFMNIPLIEFIHGDYHKTVMERVQKMLKNGETLPPIEEKFLRADGTSIDVEVLATGFTYNGENAVQVVFRDISHRKKIEKDIKASLKEKELFLKEIHHRVKNNLQIISSLLDLQGNYVDHKETVDVLHGSKDRVKSMAMIHDMLYQSVDLANIDFSNYIKNLVQDLFYSYGAKNNIKPIIDAEEVFLNIETAIPCGLIINELVSNSLKYAFPDNKSGEVFISLHQHDKYLELIIADNGIGLSEDINFENIQTLGMQLVNMLINQLEGSMELKRDGGTTFHIRFKELNYKRRF</sequence>
<dbReference type="CDD" id="cd00130">
    <property type="entry name" value="PAS"/>
    <property type="match status" value="3"/>
</dbReference>
<dbReference type="SMART" id="SM00086">
    <property type="entry name" value="PAC"/>
    <property type="match status" value="3"/>
</dbReference>
<dbReference type="InterPro" id="IPR013767">
    <property type="entry name" value="PAS_fold"/>
</dbReference>
<dbReference type="PROSITE" id="PS50112">
    <property type="entry name" value="PAS"/>
    <property type="match status" value="3"/>
</dbReference>
<dbReference type="PANTHER" id="PTHR43065:SF23">
    <property type="entry name" value="SENSOR HISTIDINE KINASE PDTAS"/>
    <property type="match status" value="1"/>
</dbReference>
<accession>A0A9E5A3P0</accession>
<reference evidence="11" key="1">
    <citation type="submission" date="2022-12" db="EMBL/GenBank/DDBJ databases">
        <title>Reclassification of two methanogenic archaea species isolated from the Kolyma lowland permafrost.</title>
        <authorList>
            <person name="Trubitsyn V.E."/>
            <person name="Rivkina E.M."/>
            <person name="Shcherbakova V.A."/>
        </authorList>
    </citation>
    <scope>NUCLEOTIDE SEQUENCE</scope>
    <source>
        <strain evidence="11">M2</strain>
        <strain evidence="12">MK4</strain>
    </source>
</reference>
<dbReference type="InterPro" id="IPR011495">
    <property type="entry name" value="Sig_transdc_His_kin_sub2_dim/P"/>
</dbReference>
<dbReference type="EMBL" id="JAPVES010000030">
    <property type="protein sequence ID" value="MCZ3373422.1"/>
    <property type="molecule type" value="Genomic_DNA"/>
</dbReference>
<gene>
    <name evidence="12" type="ORF">O3H35_12315</name>
    <name evidence="11" type="ORF">O3H54_16175</name>
</gene>
<keyword evidence="13" id="KW-1185">Reference proteome</keyword>
<evidence type="ECO:0000259" key="8">
    <source>
        <dbReference type="PROSITE" id="PS50109"/>
    </source>
</evidence>
<dbReference type="PANTHER" id="PTHR43065">
    <property type="entry name" value="SENSOR HISTIDINE KINASE"/>
    <property type="match status" value="1"/>
</dbReference>
<keyword evidence="2" id="KW-0808">Transferase</keyword>
<dbReference type="Proteomes" id="UP001068021">
    <property type="component" value="Unassembled WGS sequence"/>
</dbReference>
<comment type="caution">
    <text evidence="11">The sequence shown here is derived from an EMBL/GenBank/DDBJ whole genome shotgun (WGS) entry which is preliminary data.</text>
</comment>
<dbReference type="InterPro" id="IPR001610">
    <property type="entry name" value="PAC"/>
</dbReference>
<dbReference type="Pfam" id="PF02518">
    <property type="entry name" value="HATPase_c"/>
    <property type="match status" value="1"/>
</dbReference>
<dbReference type="InterPro" id="IPR005467">
    <property type="entry name" value="His_kinase_dom"/>
</dbReference>
<dbReference type="GO" id="GO:0000160">
    <property type="term" value="P:phosphorelay signal transduction system"/>
    <property type="evidence" value="ECO:0007669"/>
    <property type="project" value="UniProtKB-KW"/>
</dbReference>
<dbReference type="InterPro" id="IPR000700">
    <property type="entry name" value="PAS-assoc_C"/>
</dbReference>
<dbReference type="InterPro" id="IPR003594">
    <property type="entry name" value="HATPase_dom"/>
</dbReference>
<evidence type="ECO:0000256" key="1">
    <source>
        <dbReference type="ARBA" id="ARBA00022553"/>
    </source>
</evidence>
<evidence type="ECO:0000256" key="4">
    <source>
        <dbReference type="ARBA" id="ARBA00022777"/>
    </source>
</evidence>
<dbReference type="GO" id="GO:0006355">
    <property type="term" value="P:regulation of DNA-templated transcription"/>
    <property type="evidence" value="ECO:0007669"/>
    <property type="project" value="InterPro"/>
</dbReference>
<evidence type="ECO:0000313" key="12">
    <source>
        <dbReference type="EMBL" id="MCZ3373422.1"/>
    </source>
</evidence>
<dbReference type="SUPFAM" id="SSF55874">
    <property type="entry name" value="ATPase domain of HSP90 chaperone/DNA topoisomerase II/histidine kinase"/>
    <property type="match status" value="1"/>
</dbReference>